<accession>W9Y368</accession>
<evidence type="ECO:0000259" key="2">
    <source>
        <dbReference type="PROSITE" id="PS51462"/>
    </source>
</evidence>
<dbReference type="Gene3D" id="3.90.79.10">
    <property type="entry name" value="Nucleoside Triphosphate Pyrophosphohydrolase"/>
    <property type="match status" value="1"/>
</dbReference>
<dbReference type="OrthoDB" id="276276at2759"/>
<dbReference type="RefSeq" id="XP_007726377.1">
    <property type="nucleotide sequence ID" value="XM_007728187.1"/>
</dbReference>
<dbReference type="PANTHER" id="PTHR43736:SF1">
    <property type="entry name" value="DIHYDRONEOPTERIN TRIPHOSPHATE DIPHOSPHATASE"/>
    <property type="match status" value="1"/>
</dbReference>
<feature type="region of interest" description="Disordered" evidence="1">
    <location>
        <begin position="239"/>
        <end position="272"/>
    </location>
</feature>
<dbReference type="HOGENOM" id="CLU_067850_0_0_1"/>
<feature type="region of interest" description="Disordered" evidence="1">
    <location>
        <begin position="331"/>
        <end position="351"/>
    </location>
</feature>
<feature type="domain" description="Nudix hydrolase" evidence="2">
    <location>
        <begin position="81"/>
        <end position="318"/>
    </location>
</feature>
<dbReference type="SUPFAM" id="SSF55811">
    <property type="entry name" value="Nudix"/>
    <property type="match status" value="1"/>
</dbReference>
<evidence type="ECO:0000313" key="4">
    <source>
        <dbReference type="Proteomes" id="UP000019484"/>
    </source>
</evidence>
<proteinExistence type="predicted"/>
<protein>
    <recommendedName>
        <fullName evidence="2">Nudix hydrolase domain-containing protein</fullName>
    </recommendedName>
</protein>
<dbReference type="PANTHER" id="PTHR43736">
    <property type="entry name" value="ADP-RIBOSE PYROPHOSPHATASE"/>
    <property type="match status" value="1"/>
</dbReference>
<dbReference type="CDD" id="cd02883">
    <property type="entry name" value="NUDIX_Hydrolase"/>
    <property type="match status" value="1"/>
</dbReference>
<dbReference type="InterPro" id="IPR000086">
    <property type="entry name" value="NUDIX_hydrolase_dom"/>
</dbReference>
<dbReference type="eggNOG" id="ENOG502S8JU">
    <property type="taxonomic scope" value="Eukaryota"/>
</dbReference>
<dbReference type="Proteomes" id="UP000019484">
    <property type="component" value="Unassembled WGS sequence"/>
</dbReference>
<organism evidence="3 4">
    <name type="scientific">Capronia coronata CBS 617.96</name>
    <dbReference type="NCBI Taxonomy" id="1182541"/>
    <lineage>
        <taxon>Eukaryota</taxon>
        <taxon>Fungi</taxon>
        <taxon>Dikarya</taxon>
        <taxon>Ascomycota</taxon>
        <taxon>Pezizomycotina</taxon>
        <taxon>Eurotiomycetes</taxon>
        <taxon>Chaetothyriomycetidae</taxon>
        <taxon>Chaetothyriales</taxon>
        <taxon>Herpotrichiellaceae</taxon>
        <taxon>Capronia</taxon>
    </lineage>
</organism>
<keyword evidence="4" id="KW-1185">Reference proteome</keyword>
<reference evidence="3 4" key="1">
    <citation type="submission" date="2013-03" db="EMBL/GenBank/DDBJ databases">
        <title>The Genome Sequence of Capronia coronata CBS 617.96.</title>
        <authorList>
            <consortium name="The Broad Institute Genomics Platform"/>
            <person name="Cuomo C."/>
            <person name="de Hoog S."/>
            <person name="Gorbushina A."/>
            <person name="Walker B."/>
            <person name="Young S.K."/>
            <person name="Zeng Q."/>
            <person name="Gargeya S."/>
            <person name="Fitzgerald M."/>
            <person name="Haas B."/>
            <person name="Abouelleil A."/>
            <person name="Allen A.W."/>
            <person name="Alvarado L."/>
            <person name="Arachchi H.M."/>
            <person name="Berlin A.M."/>
            <person name="Chapman S.B."/>
            <person name="Gainer-Dewar J."/>
            <person name="Goldberg J."/>
            <person name="Griggs A."/>
            <person name="Gujja S."/>
            <person name="Hansen M."/>
            <person name="Howarth C."/>
            <person name="Imamovic A."/>
            <person name="Ireland A."/>
            <person name="Larimer J."/>
            <person name="McCowan C."/>
            <person name="Murphy C."/>
            <person name="Pearson M."/>
            <person name="Poon T.W."/>
            <person name="Priest M."/>
            <person name="Roberts A."/>
            <person name="Saif S."/>
            <person name="Shea T."/>
            <person name="Sisk P."/>
            <person name="Sykes S."/>
            <person name="Wortman J."/>
            <person name="Nusbaum C."/>
            <person name="Birren B."/>
        </authorList>
    </citation>
    <scope>NUCLEOTIDE SEQUENCE [LARGE SCALE GENOMIC DNA]</scope>
    <source>
        <strain evidence="3 4">CBS 617.96</strain>
    </source>
</reference>
<evidence type="ECO:0000313" key="3">
    <source>
        <dbReference type="EMBL" id="EXJ83691.1"/>
    </source>
</evidence>
<dbReference type="PROSITE" id="PS51462">
    <property type="entry name" value="NUDIX"/>
    <property type="match status" value="1"/>
</dbReference>
<feature type="compositionally biased region" description="Acidic residues" evidence="1">
    <location>
        <begin position="340"/>
        <end position="351"/>
    </location>
</feature>
<gene>
    <name evidence="3" type="ORF">A1O1_07315</name>
</gene>
<dbReference type="Pfam" id="PF00293">
    <property type="entry name" value="NUDIX"/>
    <property type="match status" value="1"/>
</dbReference>
<feature type="compositionally biased region" description="Basic and acidic residues" evidence="1">
    <location>
        <begin position="239"/>
        <end position="264"/>
    </location>
</feature>
<dbReference type="AlphaFoldDB" id="W9Y368"/>
<name>W9Y368_9EURO</name>
<evidence type="ECO:0000256" key="1">
    <source>
        <dbReference type="SAM" id="MobiDB-lite"/>
    </source>
</evidence>
<dbReference type="GeneID" id="19162176"/>
<comment type="caution">
    <text evidence="3">The sequence shown here is derived from an EMBL/GenBank/DDBJ whole genome shotgun (WGS) entry which is preliminary data.</text>
</comment>
<dbReference type="EMBL" id="AMWN01000006">
    <property type="protein sequence ID" value="EXJ83691.1"/>
    <property type="molecule type" value="Genomic_DNA"/>
</dbReference>
<feature type="region of interest" description="Disordered" evidence="1">
    <location>
        <begin position="1"/>
        <end position="20"/>
    </location>
</feature>
<sequence>MADQNVGHINSSPSPLPPPSIYQFSSDPTVSQFAVPHTTYIATHTEKISGLGYQIRYQFIATGGLVFDPPLSDPDPESVAVAGADAGVTVTERPKRDRILLIQRAGHDSMPHRWEVPGGGCDLEDPTILHAVAREVWEETGLVAARIGPLVGPKDGQVFLTRSGKVVCKFHFVVEVEVDTRMDVQEDGGADMNVNVEKDVKGMGMVDSEVATVPTVPTVTSVATDPTVEGTAAEVWTHLDKEQEQQGRRETRRESGTNDMEARRHAGRNTHPYRSLDVPVQVRLDPNEHQAYLWADEDQVKAGRVREVDVEFTTAQQKEVVLEGFNIRKGMRARTRSKVEEEEEEEQAGAE</sequence>
<dbReference type="InterPro" id="IPR015797">
    <property type="entry name" value="NUDIX_hydrolase-like_dom_sf"/>
</dbReference>
<dbReference type="STRING" id="1182541.W9Y368"/>